<accession>A0A1M5C5E7</accession>
<dbReference type="NCBIfam" id="TIGR00732">
    <property type="entry name" value="dprA"/>
    <property type="match status" value="1"/>
</dbReference>
<dbReference type="PANTHER" id="PTHR43022:SF1">
    <property type="entry name" value="PROTEIN SMF"/>
    <property type="match status" value="1"/>
</dbReference>
<dbReference type="Pfam" id="PF02481">
    <property type="entry name" value="DNA_processg_A"/>
    <property type="match status" value="1"/>
</dbReference>
<dbReference type="InterPro" id="IPR041614">
    <property type="entry name" value="DprA_WH"/>
</dbReference>
<protein>
    <submittedName>
        <fullName evidence="4">DNA protecting protein DprA</fullName>
    </submittedName>
</protein>
<dbReference type="PANTHER" id="PTHR43022">
    <property type="entry name" value="PROTEIN SMF"/>
    <property type="match status" value="1"/>
</dbReference>
<dbReference type="InterPro" id="IPR010994">
    <property type="entry name" value="RuvA_2-like"/>
</dbReference>
<evidence type="ECO:0000313" key="4">
    <source>
        <dbReference type="EMBL" id="SHF49994.1"/>
    </source>
</evidence>
<name>A0A1M5C5E7_9BACT</name>
<gene>
    <name evidence="4" type="ORF">SAMN02745206_02108</name>
</gene>
<dbReference type="InterPro" id="IPR003488">
    <property type="entry name" value="DprA"/>
</dbReference>
<organism evidence="4 5">
    <name type="scientific">Desulfacinum infernum DSM 9756</name>
    <dbReference type="NCBI Taxonomy" id="1121391"/>
    <lineage>
        <taxon>Bacteria</taxon>
        <taxon>Pseudomonadati</taxon>
        <taxon>Thermodesulfobacteriota</taxon>
        <taxon>Syntrophobacteria</taxon>
        <taxon>Syntrophobacterales</taxon>
        <taxon>Syntrophobacteraceae</taxon>
        <taxon>Desulfacinum</taxon>
    </lineage>
</organism>
<dbReference type="GO" id="GO:0009294">
    <property type="term" value="P:DNA-mediated transformation"/>
    <property type="evidence" value="ECO:0007669"/>
    <property type="project" value="InterPro"/>
</dbReference>
<comment type="similarity">
    <text evidence="1">Belongs to the DprA/Smf family.</text>
</comment>
<dbReference type="AlphaFoldDB" id="A0A1M5C5E7"/>
<dbReference type="SUPFAM" id="SSF102405">
    <property type="entry name" value="MCP/YpsA-like"/>
    <property type="match status" value="1"/>
</dbReference>
<dbReference type="Pfam" id="PF17782">
    <property type="entry name" value="WHD_DprA"/>
    <property type="match status" value="1"/>
</dbReference>
<reference evidence="5" key="1">
    <citation type="submission" date="2016-11" db="EMBL/GenBank/DDBJ databases">
        <authorList>
            <person name="Varghese N."/>
            <person name="Submissions S."/>
        </authorList>
    </citation>
    <scope>NUCLEOTIDE SEQUENCE [LARGE SCALE GENOMIC DNA]</scope>
    <source>
        <strain evidence="5">DSM 9756</strain>
    </source>
</reference>
<evidence type="ECO:0000259" key="2">
    <source>
        <dbReference type="Pfam" id="PF02481"/>
    </source>
</evidence>
<dbReference type="InterPro" id="IPR036388">
    <property type="entry name" value="WH-like_DNA-bd_sf"/>
</dbReference>
<evidence type="ECO:0000259" key="3">
    <source>
        <dbReference type="Pfam" id="PF17782"/>
    </source>
</evidence>
<sequence length="379" mass="41220">MTRTELDETTRAWLTLRLTPGLGARSMLRLLERFGSPEAVVRAGGRDLETVPGLRREAKEALSRKRTLRPVEEEWEALRRRGWGIVCLGDEDYPENLKAIPDPPPVLYVTGLPEPKDLVAVAVVGSRFASPMGLLFTEKLCADLGRRGVTVVSGFAMGIDSAAHRGALKAGGRTIAVLGCGLDVVYPKPNRDLRRRIVEKGLLVSEFPLGTPPLAGHFPMRNRIISGLSLGVVVVEAADRSGSLITARLALEQGREVFAVPGLARHFRSSGPHRLLRQGAKLVESAEDILEEIAPMVRPSWSMSDVAAGAAGEGGRDDGEPNLSEEHQRILAVLSEEPCHVDRICRECSLGAAQTMALLLDLEMKGLVRQLPGKYFVRL</sequence>
<dbReference type="EMBL" id="FQVB01000019">
    <property type="protein sequence ID" value="SHF49994.1"/>
    <property type="molecule type" value="Genomic_DNA"/>
</dbReference>
<proteinExistence type="inferred from homology"/>
<keyword evidence="5" id="KW-1185">Reference proteome</keyword>
<dbReference type="InterPro" id="IPR057666">
    <property type="entry name" value="DrpA_SLOG"/>
</dbReference>
<feature type="domain" description="DprA winged helix" evidence="3">
    <location>
        <begin position="320"/>
        <end position="374"/>
    </location>
</feature>
<feature type="domain" description="Smf/DprA SLOG" evidence="2">
    <location>
        <begin position="85"/>
        <end position="293"/>
    </location>
</feature>
<dbReference type="Gene3D" id="3.40.50.450">
    <property type="match status" value="1"/>
</dbReference>
<dbReference type="STRING" id="1121391.SAMN02745206_02108"/>
<dbReference type="SUPFAM" id="SSF47781">
    <property type="entry name" value="RuvA domain 2-like"/>
    <property type="match status" value="1"/>
</dbReference>
<dbReference type="Gene3D" id="1.10.10.10">
    <property type="entry name" value="Winged helix-like DNA-binding domain superfamily/Winged helix DNA-binding domain"/>
    <property type="match status" value="1"/>
</dbReference>
<evidence type="ECO:0000256" key="1">
    <source>
        <dbReference type="ARBA" id="ARBA00006525"/>
    </source>
</evidence>
<dbReference type="Proteomes" id="UP000184076">
    <property type="component" value="Unassembled WGS sequence"/>
</dbReference>
<evidence type="ECO:0000313" key="5">
    <source>
        <dbReference type="Proteomes" id="UP000184076"/>
    </source>
</evidence>
<dbReference type="RefSeq" id="WP_218588427.1">
    <property type="nucleotide sequence ID" value="NZ_FQVB01000019.1"/>
</dbReference>